<dbReference type="AlphaFoldDB" id="A0A433A399"/>
<protein>
    <submittedName>
        <fullName evidence="2">Uncharacterized protein</fullName>
    </submittedName>
</protein>
<sequence>RSGSADTISSSSTRLGPTRAVYTPLNLSSQRFAILLITNAAHPLPLLPAHRSSHYNTQDIYSLFQLPVHALLSQPNLEGEGRPPPLIAVWLTNKPKFRRFVADKLFPAWGCEAVAEWYWIKVGIACRWLLITLVTAGCDPVVPLDSPHRKPYEPLLLGRLKPISTLMYTSTPSTTIPSRKAIISVPCRRHSRKPPLGGEYLDSRSLFTISLLATTGSSAAGALRAVPVTWVDELGERAPQVPVRRIF</sequence>
<comment type="similarity">
    <text evidence="1">Belongs to the MT-A70-like family.</text>
</comment>
<evidence type="ECO:0000256" key="1">
    <source>
        <dbReference type="PROSITE-ProRule" id="PRU00489"/>
    </source>
</evidence>
<dbReference type="GO" id="GO:0008168">
    <property type="term" value="F:methyltransferase activity"/>
    <property type="evidence" value="ECO:0007669"/>
    <property type="project" value="TreeGrafter"/>
</dbReference>
<proteinExistence type="inferred from homology"/>
<keyword evidence="3" id="KW-1185">Reference proteome</keyword>
<gene>
    <name evidence="2" type="ORF">BC936DRAFT_140862</name>
</gene>
<comment type="caution">
    <text evidence="2">The sequence shown here is derived from an EMBL/GenBank/DDBJ whole genome shotgun (WGS) entry which is preliminary data.</text>
</comment>
<dbReference type="PANTHER" id="PTHR12829:SF4">
    <property type="entry name" value="N(6)-ADENINE-SPECIFIC METHYLTRANSFERASE METTL4"/>
    <property type="match status" value="1"/>
</dbReference>
<dbReference type="PROSITE" id="PS51143">
    <property type="entry name" value="MT_A70"/>
    <property type="match status" value="1"/>
</dbReference>
<evidence type="ECO:0000313" key="2">
    <source>
        <dbReference type="EMBL" id="RUO97171.1"/>
    </source>
</evidence>
<dbReference type="EMBL" id="RBNI01018107">
    <property type="protein sequence ID" value="RUO97171.1"/>
    <property type="molecule type" value="Genomic_DNA"/>
</dbReference>
<organism evidence="2 3">
    <name type="scientific">Jimgerdemannia flammicorona</name>
    <dbReference type="NCBI Taxonomy" id="994334"/>
    <lineage>
        <taxon>Eukaryota</taxon>
        <taxon>Fungi</taxon>
        <taxon>Fungi incertae sedis</taxon>
        <taxon>Mucoromycota</taxon>
        <taxon>Mucoromycotina</taxon>
        <taxon>Endogonomycetes</taxon>
        <taxon>Endogonales</taxon>
        <taxon>Endogonaceae</taxon>
        <taxon>Jimgerdemannia</taxon>
    </lineage>
</organism>
<name>A0A433A399_9FUNG</name>
<accession>A0A433A399</accession>
<reference evidence="2 3" key="1">
    <citation type="journal article" date="2018" name="New Phytol.">
        <title>Phylogenomics of Endogonaceae and evolution of mycorrhizas within Mucoromycota.</title>
        <authorList>
            <person name="Chang Y."/>
            <person name="Desiro A."/>
            <person name="Na H."/>
            <person name="Sandor L."/>
            <person name="Lipzen A."/>
            <person name="Clum A."/>
            <person name="Barry K."/>
            <person name="Grigoriev I.V."/>
            <person name="Martin F.M."/>
            <person name="Stajich J.E."/>
            <person name="Smith M.E."/>
            <person name="Bonito G."/>
            <person name="Spatafora J.W."/>
        </authorList>
    </citation>
    <scope>NUCLEOTIDE SEQUENCE [LARGE SCALE GENOMIC DNA]</scope>
    <source>
        <strain evidence="2 3">GMNB39</strain>
    </source>
</reference>
<dbReference type="InterPro" id="IPR007757">
    <property type="entry name" value="MT-A70-like"/>
</dbReference>
<feature type="non-terminal residue" evidence="2">
    <location>
        <position position="1"/>
    </location>
</feature>
<dbReference type="OrthoDB" id="61116at2759"/>
<dbReference type="Proteomes" id="UP000268093">
    <property type="component" value="Unassembled WGS sequence"/>
</dbReference>
<dbReference type="PANTHER" id="PTHR12829">
    <property type="entry name" value="N6-ADENOSINE-METHYLTRANSFERASE"/>
    <property type="match status" value="1"/>
</dbReference>
<dbReference type="GO" id="GO:0005634">
    <property type="term" value="C:nucleus"/>
    <property type="evidence" value="ECO:0007669"/>
    <property type="project" value="TreeGrafter"/>
</dbReference>
<evidence type="ECO:0000313" key="3">
    <source>
        <dbReference type="Proteomes" id="UP000268093"/>
    </source>
</evidence>
<dbReference type="Pfam" id="PF05063">
    <property type="entry name" value="MT-A70"/>
    <property type="match status" value="1"/>
</dbReference>